<proteinExistence type="predicted"/>
<evidence type="ECO:0000313" key="2">
    <source>
        <dbReference type="EMBL" id="KAG0491454.1"/>
    </source>
</evidence>
<evidence type="ECO:0000256" key="1">
    <source>
        <dbReference type="SAM" id="MobiDB-lite"/>
    </source>
</evidence>
<dbReference type="EMBL" id="JADCNL010000002">
    <property type="protein sequence ID" value="KAG0491454.1"/>
    <property type="molecule type" value="Genomic_DNA"/>
</dbReference>
<name>A0A835V8I4_VANPL</name>
<dbReference type="AlphaFoldDB" id="A0A835V8I4"/>
<reference evidence="2 3" key="1">
    <citation type="journal article" date="2020" name="Nat. Food">
        <title>A phased Vanilla planifolia genome enables genetic improvement of flavour and production.</title>
        <authorList>
            <person name="Hasing T."/>
            <person name="Tang H."/>
            <person name="Brym M."/>
            <person name="Khazi F."/>
            <person name="Huang T."/>
            <person name="Chambers A.H."/>
        </authorList>
    </citation>
    <scope>NUCLEOTIDE SEQUENCE [LARGE SCALE GENOMIC DNA]</scope>
    <source>
        <tissue evidence="2">Leaf</tissue>
    </source>
</reference>
<protein>
    <submittedName>
        <fullName evidence="2">Uncharacterized protein</fullName>
    </submittedName>
</protein>
<evidence type="ECO:0000313" key="3">
    <source>
        <dbReference type="Proteomes" id="UP000636800"/>
    </source>
</evidence>
<keyword evidence="3" id="KW-1185">Reference proteome</keyword>
<accession>A0A835V8I4</accession>
<dbReference type="Proteomes" id="UP000636800">
    <property type="component" value="Chromosome 2"/>
</dbReference>
<sequence>MPRAYGLHPSARKRGRRPEDDGSSLLHASSVSLLLSCFPCCKTLSNGRWRFHRRKEDSWRKKKPKPAGAYFKRKEELFPNCSGTRGSSQCSSIYMTVRLCLKLFT</sequence>
<dbReference type="OrthoDB" id="248923at2759"/>
<gene>
    <name evidence="2" type="ORF">HPP92_004852</name>
</gene>
<comment type="caution">
    <text evidence="2">The sequence shown here is derived from an EMBL/GenBank/DDBJ whole genome shotgun (WGS) entry which is preliminary data.</text>
</comment>
<feature type="region of interest" description="Disordered" evidence="1">
    <location>
        <begin position="1"/>
        <end position="23"/>
    </location>
</feature>
<organism evidence="2 3">
    <name type="scientific">Vanilla planifolia</name>
    <name type="common">Vanilla</name>
    <dbReference type="NCBI Taxonomy" id="51239"/>
    <lineage>
        <taxon>Eukaryota</taxon>
        <taxon>Viridiplantae</taxon>
        <taxon>Streptophyta</taxon>
        <taxon>Embryophyta</taxon>
        <taxon>Tracheophyta</taxon>
        <taxon>Spermatophyta</taxon>
        <taxon>Magnoliopsida</taxon>
        <taxon>Liliopsida</taxon>
        <taxon>Asparagales</taxon>
        <taxon>Orchidaceae</taxon>
        <taxon>Vanilloideae</taxon>
        <taxon>Vanilleae</taxon>
        <taxon>Vanilla</taxon>
    </lineage>
</organism>